<evidence type="ECO:0000313" key="3">
    <source>
        <dbReference type="EMBL" id="MEQ2304249.1"/>
    </source>
</evidence>
<keyword evidence="2" id="KW-0732">Signal</keyword>
<sequence>MWRMWRILSLLFFCSAGRGLEGLAADTRLDTSREKLILTGPTELGKPDKGASSPGRAEDREQGDAPAVSLQPTNEPLENELDNQENIISQLLGDYDKVKTESSGSDCVCRCVIRPIKRSDCSRIHDSDPASLSQDFYTVETITEGTDCKKCVCMAPPSAVNPCEGEYRFKKLQEASKDDIKLATIIDLLEGSLYGMDLLKLNSVTTKLLARVDNLEKVIVVLEDELLSKGQSIVNNLSVCRCFEDGSGLKKNEAEGDHASVITSKEKKTVNFSSIQEEKI</sequence>
<name>A0ABV0ZEE2_9TELE</name>
<dbReference type="EMBL" id="JAHRIP010058862">
    <property type="protein sequence ID" value="MEQ2304249.1"/>
    <property type="molecule type" value="Genomic_DNA"/>
</dbReference>
<proteinExistence type="predicted"/>
<gene>
    <name evidence="3" type="ORF">AMECASPLE_025036</name>
</gene>
<feature type="signal peptide" evidence="2">
    <location>
        <begin position="1"/>
        <end position="19"/>
    </location>
</feature>
<evidence type="ECO:0000313" key="4">
    <source>
        <dbReference type="Proteomes" id="UP001469553"/>
    </source>
</evidence>
<feature type="region of interest" description="Disordered" evidence="1">
    <location>
        <begin position="38"/>
        <end position="81"/>
    </location>
</feature>
<reference evidence="3 4" key="1">
    <citation type="submission" date="2021-06" db="EMBL/GenBank/DDBJ databases">
        <authorList>
            <person name="Palmer J.M."/>
        </authorList>
    </citation>
    <scope>NUCLEOTIDE SEQUENCE [LARGE SCALE GENOMIC DNA]</scope>
    <source>
        <strain evidence="3 4">AS_MEX2019</strain>
        <tissue evidence="3">Muscle</tissue>
    </source>
</reference>
<organism evidence="3 4">
    <name type="scientific">Ameca splendens</name>
    <dbReference type="NCBI Taxonomy" id="208324"/>
    <lineage>
        <taxon>Eukaryota</taxon>
        <taxon>Metazoa</taxon>
        <taxon>Chordata</taxon>
        <taxon>Craniata</taxon>
        <taxon>Vertebrata</taxon>
        <taxon>Euteleostomi</taxon>
        <taxon>Actinopterygii</taxon>
        <taxon>Neopterygii</taxon>
        <taxon>Teleostei</taxon>
        <taxon>Neoteleostei</taxon>
        <taxon>Acanthomorphata</taxon>
        <taxon>Ovalentaria</taxon>
        <taxon>Atherinomorphae</taxon>
        <taxon>Cyprinodontiformes</taxon>
        <taxon>Goodeidae</taxon>
        <taxon>Ameca</taxon>
    </lineage>
</organism>
<comment type="caution">
    <text evidence="3">The sequence shown here is derived from an EMBL/GenBank/DDBJ whole genome shotgun (WGS) entry which is preliminary data.</text>
</comment>
<keyword evidence="4" id="KW-1185">Reference proteome</keyword>
<evidence type="ECO:0000256" key="2">
    <source>
        <dbReference type="SAM" id="SignalP"/>
    </source>
</evidence>
<dbReference type="Proteomes" id="UP001469553">
    <property type="component" value="Unassembled WGS sequence"/>
</dbReference>
<evidence type="ECO:0000256" key="1">
    <source>
        <dbReference type="SAM" id="MobiDB-lite"/>
    </source>
</evidence>
<feature type="chain" id="PRO_5046082286" evidence="2">
    <location>
        <begin position="20"/>
        <end position="280"/>
    </location>
</feature>
<accession>A0ABV0ZEE2</accession>
<protein>
    <submittedName>
        <fullName evidence="3">Uncharacterized protein</fullName>
    </submittedName>
</protein>